<reference evidence="5" key="1">
    <citation type="submission" date="2022-05" db="EMBL/GenBank/DDBJ databases">
        <title>The Musa troglodytarum L. genome provides insights into the mechanism of non-climacteric behaviour and enrichment of carotenoids.</title>
        <authorList>
            <person name="Wang J."/>
        </authorList>
    </citation>
    <scope>NUCLEOTIDE SEQUENCE</scope>
    <source>
        <tissue evidence="5">Leaf</tissue>
    </source>
</reference>
<dbReference type="PROSITE" id="PS50020">
    <property type="entry name" value="WW_DOMAIN_2"/>
    <property type="match status" value="1"/>
</dbReference>
<feature type="compositionally biased region" description="Basic and acidic residues" evidence="3">
    <location>
        <begin position="104"/>
        <end position="119"/>
    </location>
</feature>
<dbReference type="OrthoDB" id="1424894at2759"/>
<dbReference type="PANTHER" id="PTHR14791:SF42">
    <property type="entry name" value="F16L1.2 PROTEIN"/>
    <property type="match status" value="1"/>
</dbReference>
<evidence type="ECO:0000256" key="3">
    <source>
        <dbReference type="SAM" id="MobiDB-lite"/>
    </source>
</evidence>
<dbReference type="EMBL" id="CP097504">
    <property type="protein sequence ID" value="URD89975.1"/>
    <property type="molecule type" value="Genomic_DNA"/>
</dbReference>
<evidence type="ECO:0000259" key="4">
    <source>
        <dbReference type="PROSITE" id="PS50020"/>
    </source>
</evidence>
<evidence type="ECO:0000256" key="2">
    <source>
        <dbReference type="ARBA" id="ARBA00022490"/>
    </source>
</evidence>
<feature type="region of interest" description="Disordered" evidence="3">
    <location>
        <begin position="100"/>
        <end position="123"/>
    </location>
</feature>
<feature type="compositionally biased region" description="Low complexity" evidence="3">
    <location>
        <begin position="162"/>
        <end position="171"/>
    </location>
</feature>
<evidence type="ECO:0000313" key="5">
    <source>
        <dbReference type="EMBL" id="URD89975.1"/>
    </source>
</evidence>
<gene>
    <name evidence="5" type="ORF">MUK42_27326</name>
</gene>
<feature type="domain" description="WW" evidence="4">
    <location>
        <begin position="131"/>
        <end position="165"/>
    </location>
</feature>
<feature type="region of interest" description="Disordered" evidence="3">
    <location>
        <begin position="159"/>
        <end position="178"/>
    </location>
</feature>
<dbReference type="Proteomes" id="UP001055439">
    <property type="component" value="Chromosome 2"/>
</dbReference>
<organism evidence="5 6">
    <name type="scientific">Musa troglodytarum</name>
    <name type="common">fe'i banana</name>
    <dbReference type="NCBI Taxonomy" id="320322"/>
    <lineage>
        <taxon>Eukaryota</taxon>
        <taxon>Viridiplantae</taxon>
        <taxon>Streptophyta</taxon>
        <taxon>Embryophyta</taxon>
        <taxon>Tracheophyta</taxon>
        <taxon>Spermatophyta</taxon>
        <taxon>Magnoliopsida</taxon>
        <taxon>Liliopsida</taxon>
        <taxon>Zingiberales</taxon>
        <taxon>Musaceae</taxon>
        <taxon>Musa</taxon>
    </lineage>
</organism>
<sequence length="263" mass="29538">MVAAFNAKGFFHFKDKAPLLALNSMLPSQVSKGATRLCASQVLHTKKLLESSKEMVERPALRQLKCCFGSNSMVSLSLQAALSPEERRTCPDLQDFFSRKRKRRDGEESEGTKEPKLVKDEEEVTDLDLDAPLPSEWQRCLDLKSGAIHFYNTRTHRRTATDPRLSSLEPPSSRPRLDLELNLEPPGSHLYGGEGERVKQDACNSEDDEMVATACMRCHMLVMMSKASLSCPSCKFVHPPNHSFSALCRPAFKLVCCKDRYSN</sequence>
<name>A0A9E7F7D5_9LILI</name>
<dbReference type="AlphaFoldDB" id="A0A9E7F7D5"/>
<dbReference type="InterPro" id="IPR051105">
    <property type="entry name" value="WWC/KIBRA_Hippo_Reg"/>
</dbReference>
<keyword evidence="6" id="KW-1185">Reference proteome</keyword>
<comment type="subcellular location">
    <subcellularLocation>
        <location evidence="1">Cytoplasm</location>
    </subcellularLocation>
</comment>
<protein>
    <recommendedName>
        <fullName evidence="4">WW domain-containing protein</fullName>
    </recommendedName>
</protein>
<evidence type="ECO:0000313" key="6">
    <source>
        <dbReference type="Proteomes" id="UP001055439"/>
    </source>
</evidence>
<dbReference type="InterPro" id="IPR001202">
    <property type="entry name" value="WW_dom"/>
</dbReference>
<dbReference type="GO" id="GO:0005737">
    <property type="term" value="C:cytoplasm"/>
    <property type="evidence" value="ECO:0007669"/>
    <property type="project" value="UniProtKB-SubCell"/>
</dbReference>
<proteinExistence type="predicted"/>
<dbReference type="Gene3D" id="2.20.70.10">
    <property type="match status" value="1"/>
</dbReference>
<dbReference type="InterPro" id="IPR036020">
    <property type="entry name" value="WW_dom_sf"/>
</dbReference>
<evidence type="ECO:0000256" key="1">
    <source>
        <dbReference type="ARBA" id="ARBA00004496"/>
    </source>
</evidence>
<accession>A0A9E7F7D5</accession>
<dbReference type="PANTHER" id="PTHR14791">
    <property type="entry name" value="BOMB/KIRA PROTEINS"/>
    <property type="match status" value="1"/>
</dbReference>
<keyword evidence="2" id="KW-0963">Cytoplasm</keyword>
<dbReference type="SUPFAM" id="SSF51045">
    <property type="entry name" value="WW domain"/>
    <property type="match status" value="1"/>
</dbReference>